<dbReference type="GO" id="GO:0071169">
    <property type="term" value="P:establishment of protein localization to chromatin"/>
    <property type="evidence" value="ECO:0007669"/>
    <property type="project" value="TreeGrafter"/>
</dbReference>
<dbReference type="EMBL" id="SEYY01018709">
    <property type="protein sequence ID" value="KAB7499071.1"/>
    <property type="molecule type" value="Genomic_DNA"/>
</dbReference>
<dbReference type="SUPFAM" id="SSF50978">
    <property type="entry name" value="WD40 repeat-like"/>
    <property type="match status" value="1"/>
</dbReference>
<dbReference type="OrthoDB" id="7318948at2759"/>
<proteinExistence type="predicted"/>
<evidence type="ECO:0000313" key="1">
    <source>
        <dbReference type="EMBL" id="KAB7499071.1"/>
    </source>
</evidence>
<keyword evidence="2" id="KW-1185">Reference proteome</keyword>
<sequence>MLDLAFSFYSGKLEKSCTLVCGDDKGTLWIYDLANYVNGQIKSPLFDNISIEQIEPHLKLDWPELDDAEVEKARKLRIDTYDIVVDKCTVSDGGQHIVAVTSNNMVCIWKRGEE</sequence>
<reference evidence="1 2" key="1">
    <citation type="journal article" date="2019" name="PLoS Biol.">
        <title>Sex chromosomes control vertical transmission of feminizing Wolbachia symbionts in an isopod.</title>
        <authorList>
            <person name="Becking T."/>
            <person name="Chebbi M.A."/>
            <person name="Giraud I."/>
            <person name="Moumen B."/>
            <person name="Laverre T."/>
            <person name="Caubet Y."/>
            <person name="Peccoud J."/>
            <person name="Gilbert C."/>
            <person name="Cordaux R."/>
        </authorList>
    </citation>
    <scope>NUCLEOTIDE SEQUENCE [LARGE SCALE GENOMIC DNA]</scope>
    <source>
        <strain evidence="1">ANa2</strain>
        <tissue evidence="1">Whole body excluding digestive tract and cuticle</tissue>
    </source>
</reference>
<comment type="caution">
    <text evidence="1">The sequence shown here is derived from an EMBL/GenBank/DDBJ whole genome shotgun (WGS) entry which is preliminary data.</text>
</comment>
<dbReference type="Gene3D" id="2.130.10.10">
    <property type="entry name" value="YVTN repeat-like/Quinoprotein amine dehydrogenase"/>
    <property type="match status" value="1"/>
</dbReference>
<dbReference type="InterPro" id="IPR015943">
    <property type="entry name" value="WD40/YVTN_repeat-like_dom_sf"/>
</dbReference>
<dbReference type="InterPro" id="IPR052489">
    <property type="entry name" value="LRWD1"/>
</dbReference>
<dbReference type="InterPro" id="IPR036322">
    <property type="entry name" value="WD40_repeat_dom_sf"/>
</dbReference>
<dbReference type="Proteomes" id="UP000326759">
    <property type="component" value="Unassembled WGS sequence"/>
</dbReference>
<gene>
    <name evidence="1" type="ORF">Anas_03033</name>
</gene>
<dbReference type="GO" id="GO:0005664">
    <property type="term" value="C:nuclear origin of replication recognition complex"/>
    <property type="evidence" value="ECO:0007669"/>
    <property type="project" value="TreeGrafter"/>
</dbReference>
<evidence type="ECO:0000313" key="2">
    <source>
        <dbReference type="Proteomes" id="UP000326759"/>
    </source>
</evidence>
<dbReference type="AlphaFoldDB" id="A0A5N5SXY6"/>
<dbReference type="GO" id="GO:0006325">
    <property type="term" value="P:chromatin organization"/>
    <property type="evidence" value="ECO:0007669"/>
    <property type="project" value="TreeGrafter"/>
</dbReference>
<dbReference type="PANTHER" id="PTHR24370:SF10">
    <property type="entry name" value="LEUCINE-RICH REPEAT AND WD REPEAT-CONTAINING PROTEIN 1"/>
    <property type="match status" value="1"/>
</dbReference>
<accession>A0A5N5SXY6</accession>
<dbReference type="PANTHER" id="PTHR24370">
    <property type="entry name" value="OPTICIN"/>
    <property type="match status" value="1"/>
</dbReference>
<organism evidence="1 2">
    <name type="scientific">Armadillidium nasatum</name>
    <dbReference type="NCBI Taxonomy" id="96803"/>
    <lineage>
        <taxon>Eukaryota</taxon>
        <taxon>Metazoa</taxon>
        <taxon>Ecdysozoa</taxon>
        <taxon>Arthropoda</taxon>
        <taxon>Crustacea</taxon>
        <taxon>Multicrustacea</taxon>
        <taxon>Malacostraca</taxon>
        <taxon>Eumalacostraca</taxon>
        <taxon>Peracarida</taxon>
        <taxon>Isopoda</taxon>
        <taxon>Oniscidea</taxon>
        <taxon>Crinocheta</taxon>
        <taxon>Armadillidiidae</taxon>
        <taxon>Armadillidium</taxon>
    </lineage>
</organism>
<dbReference type="GO" id="GO:0003682">
    <property type="term" value="F:chromatin binding"/>
    <property type="evidence" value="ECO:0007669"/>
    <property type="project" value="TreeGrafter"/>
</dbReference>
<protein>
    <submittedName>
        <fullName evidence="1">Uncharacterized protein</fullName>
    </submittedName>
</protein>
<name>A0A5N5SXY6_9CRUS</name>